<dbReference type="EMBL" id="JAYMYQ010000009">
    <property type="protein sequence ID" value="KAK7313848.1"/>
    <property type="molecule type" value="Genomic_DNA"/>
</dbReference>
<dbReference type="Proteomes" id="UP001367508">
    <property type="component" value="Unassembled WGS sequence"/>
</dbReference>
<reference evidence="1 2" key="1">
    <citation type="submission" date="2024-01" db="EMBL/GenBank/DDBJ databases">
        <title>The genomes of 5 underutilized Papilionoideae crops provide insights into root nodulation and disease resistanc.</title>
        <authorList>
            <person name="Jiang F."/>
        </authorList>
    </citation>
    <scope>NUCLEOTIDE SEQUENCE [LARGE SCALE GENOMIC DNA]</scope>
    <source>
        <strain evidence="1">LVBAO_FW01</strain>
        <tissue evidence="1">Leaves</tissue>
    </source>
</reference>
<keyword evidence="2" id="KW-1185">Reference proteome</keyword>
<name>A0AAN9PZD7_CANGL</name>
<evidence type="ECO:0000313" key="1">
    <source>
        <dbReference type="EMBL" id="KAK7313848.1"/>
    </source>
</evidence>
<dbReference type="InterPro" id="IPR029159">
    <property type="entry name" value="CA109-like"/>
</dbReference>
<gene>
    <name evidence="1" type="ORF">VNO77_39050</name>
</gene>
<dbReference type="AlphaFoldDB" id="A0AAN9PZD7"/>
<protein>
    <submittedName>
        <fullName evidence="1">Uncharacterized protein</fullName>
    </submittedName>
</protein>
<accession>A0AAN9PZD7</accession>
<dbReference type="PANTHER" id="PTHR37904">
    <property type="entry name" value="OS10G0566900 PROTEIN"/>
    <property type="match status" value="1"/>
</dbReference>
<sequence>MYWDYDFGLCIKHEGFYVLECDPRRTSYVLGLRLFLPLKLVDSVFSMWLNFSSFLPITLTMEAIVKKFQSKFRKVREEINHWDELQSSLISQFRNASHIFDRLQVLQNSKNYGVLNCVSDMKDALVAKQIESLENILVSMRRTLEKFHCIVLSLEKIHRDSRQLVKGSSSRLTMKQLQRQVGVKPRLIDCLDGLMFLQEIYNSEYLLKSSVISALSAMAIKPSAGDLGALQQLLVDQPNLHTEEVQFVFDIIFAEELP</sequence>
<dbReference type="PANTHER" id="PTHR37904:SF2">
    <property type="entry name" value="OS10G0566900 PROTEIN"/>
    <property type="match status" value="1"/>
</dbReference>
<proteinExistence type="predicted"/>
<organism evidence="1 2">
    <name type="scientific">Canavalia gladiata</name>
    <name type="common">Sword bean</name>
    <name type="synonym">Dolichos gladiatus</name>
    <dbReference type="NCBI Taxonomy" id="3824"/>
    <lineage>
        <taxon>Eukaryota</taxon>
        <taxon>Viridiplantae</taxon>
        <taxon>Streptophyta</taxon>
        <taxon>Embryophyta</taxon>
        <taxon>Tracheophyta</taxon>
        <taxon>Spermatophyta</taxon>
        <taxon>Magnoliopsida</taxon>
        <taxon>eudicotyledons</taxon>
        <taxon>Gunneridae</taxon>
        <taxon>Pentapetalae</taxon>
        <taxon>rosids</taxon>
        <taxon>fabids</taxon>
        <taxon>Fabales</taxon>
        <taxon>Fabaceae</taxon>
        <taxon>Papilionoideae</taxon>
        <taxon>50 kb inversion clade</taxon>
        <taxon>NPAAA clade</taxon>
        <taxon>indigoferoid/millettioid clade</taxon>
        <taxon>Phaseoleae</taxon>
        <taxon>Canavalia</taxon>
    </lineage>
</organism>
<dbReference type="InterPro" id="IPR038985">
    <property type="entry name" value="OPRN-like"/>
</dbReference>
<comment type="caution">
    <text evidence="1">The sequence shown here is derived from an EMBL/GenBank/DDBJ whole genome shotgun (WGS) entry which is preliminary data.</text>
</comment>
<dbReference type="Pfam" id="PF15011">
    <property type="entry name" value="CA109-like"/>
    <property type="match status" value="1"/>
</dbReference>
<evidence type="ECO:0000313" key="2">
    <source>
        <dbReference type="Proteomes" id="UP001367508"/>
    </source>
</evidence>